<dbReference type="InterPro" id="IPR016047">
    <property type="entry name" value="M23ase_b-sheet_dom"/>
</dbReference>
<feature type="signal peptide" evidence="4">
    <location>
        <begin position="1"/>
        <end position="26"/>
    </location>
</feature>
<dbReference type="EMBL" id="BMDT01000006">
    <property type="protein sequence ID" value="GGI65909.1"/>
    <property type="molecule type" value="Genomic_DNA"/>
</dbReference>
<comment type="caution">
    <text evidence="7">The sequence shown here is derived from an EMBL/GenBank/DDBJ whole genome shotgun (WGS) entry which is preliminary data.</text>
</comment>
<feature type="region of interest" description="Disordered" evidence="3">
    <location>
        <begin position="268"/>
        <end position="307"/>
    </location>
</feature>
<dbReference type="InterPro" id="IPR057309">
    <property type="entry name" value="PcsB_CC"/>
</dbReference>
<name>A0A917JIC9_9ENTE</name>
<dbReference type="Pfam" id="PF24568">
    <property type="entry name" value="CC_PcsB"/>
    <property type="match status" value="1"/>
</dbReference>
<keyword evidence="1 4" id="KW-0732">Signal</keyword>
<feature type="compositionally biased region" description="Low complexity" evidence="3">
    <location>
        <begin position="268"/>
        <end position="291"/>
    </location>
</feature>
<dbReference type="InterPro" id="IPR050570">
    <property type="entry name" value="Cell_wall_metabolism_enzyme"/>
</dbReference>
<reference evidence="7" key="1">
    <citation type="journal article" date="2014" name="Int. J. Syst. Evol. Microbiol.">
        <title>Complete genome sequence of Corynebacterium casei LMG S-19264T (=DSM 44701T), isolated from a smear-ripened cheese.</title>
        <authorList>
            <consortium name="US DOE Joint Genome Institute (JGI-PGF)"/>
            <person name="Walter F."/>
            <person name="Albersmeier A."/>
            <person name="Kalinowski J."/>
            <person name="Ruckert C."/>
        </authorList>
    </citation>
    <scope>NUCLEOTIDE SEQUENCE</scope>
    <source>
        <strain evidence="7">CCM 8433</strain>
    </source>
</reference>
<evidence type="ECO:0000313" key="7">
    <source>
        <dbReference type="EMBL" id="GGI65909.1"/>
    </source>
</evidence>
<organism evidence="7 8">
    <name type="scientific">Enterococcus alcedinis</name>
    <dbReference type="NCBI Taxonomy" id="1274384"/>
    <lineage>
        <taxon>Bacteria</taxon>
        <taxon>Bacillati</taxon>
        <taxon>Bacillota</taxon>
        <taxon>Bacilli</taxon>
        <taxon>Lactobacillales</taxon>
        <taxon>Enterococcaceae</taxon>
        <taxon>Enterococcus</taxon>
    </lineage>
</organism>
<evidence type="ECO:0000313" key="8">
    <source>
        <dbReference type="Proteomes" id="UP000622610"/>
    </source>
</evidence>
<evidence type="ECO:0000256" key="4">
    <source>
        <dbReference type="SAM" id="SignalP"/>
    </source>
</evidence>
<feature type="coiled-coil region" evidence="2">
    <location>
        <begin position="26"/>
        <end position="113"/>
    </location>
</feature>
<dbReference type="SUPFAM" id="SSF51261">
    <property type="entry name" value="Duplicated hybrid motif"/>
    <property type="match status" value="1"/>
</dbReference>
<evidence type="ECO:0000256" key="1">
    <source>
        <dbReference type="ARBA" id="ARBA00022729"/>
    </source>
</evidence>
<dbReference type="Pfam" id="PF01551">
    <property type="entry name" value="Peptidase_M23"/>
    <property type="match status" value="1"/>
</dbReference>
<evidence type="ECO:0000259" key="5">
    <source>
        <dbReference type="Pfam" id="PF01551"/>
    </source>
</evidence>
<proteinExistence type="predicted"/>
<dbReference type="PANTHER" id="PTHR21666:SF289">
    <property type="entry name" value="L-ALA--D-GLU ENDOPEPTIDASE"/>
    <property type="match status" value="1"/>
</dbReference>
<dbReference type="Proteomes" id="UP000622610">
    <property type="component" value="Unassembled WGS sequence"/>
</dbReference>
<evidence type="ECO:0000256" key="2">
    <source>
        <dbReference type="SAM" id="Coils"/>
    </source>
</evidence>
<accession>A0A917JIC9</accession>
<gene>
    <name evidence="7" type="ORF">GCM10011482_15630</name>
</gene>
<feature type="domain" description="M23ase beta-sheet core" evidence="5">
    <location>
        <begin position="331"/>
        <end position="417"/>
    </location>
</feature>
<dbReference type="CDD" id="cd12797">
    <property type="entry name" value="M23_peptidase"/>
    <property type="match status" value="1"/>
</dbReference>
<protein>
    <recommendedName>
        <fullName evidence="9">Peptidase M23 domain-containing protein</fullName>
    </recommendedName>
</protein>
<dbReference type="PANTHER" id="PTHR21666">
    <property type="entry name" value="PEPTIDASE-RELATED"/>
    <property type="match status" value="1"/>
</dbReference>
<evidence type="ECO:0008006" key="9">
    <source>
        <dbReference type="Google" id="ProtNLM"/>
    </source>
</evidence>
<keyword evidence="2" id="KW-0175">Coiled coil</keyword>
<evidence type="ECO:0000256" key="3">
    <source>
        <dbReference type="SAM" id="MobiDB-lite"/>
    </source>
</evidence>
<keyword evidence="8" id="KW-1185">Reference proteome</keyword>
<dbReference type="GO" id="GO:0004222">
    <property type="term" value="F:metalloendopeptidase activity"/>
    <property type="evidence" value="ECO:0007669"/>
    <property type="project" value="TreeGrafter"/>
</dbReference>
<dbReference type="InterPro" id="IPR011055">
    <property type="entry name" value="Dup_hybrid_motif"/>
</dbReference>
<reference evidence="7" key="2">
    <citation type="submission" date="2020-09" db="EMBL/GenBank/DDBJ databases">
        <authorList>
            <person name="Sun Q."/>
            <person name="Sedlacek I."/>
        </authorList>
    </citation>
    <scope>NUCLEOTIDE SEQUENCE</scope>
    <source>
        <strain evidence="7">CCM 8433</strain>
    </source>
</reference>
<sequence length="433" mass="46577">MFNIKKLTILTLSSALLIGPVLTVQADEYDTKIQQQTEKISNLEGEQQAAQNTLIALETQISQIEAEIAETSAKKVKEEERLNEINLEIADLKVAIEKRNKQLEEQARNVQVNQTGNNILEAVLTADSLNEALGRAMAVTTIVNANNEIIETQKEDQEQLEKLSEEAQQRLATIEAQAKVLAEKEENLTATRLDQQVAINELQGMIATEKKQKEKFEKQKQEAIKRREAELKAIAEEKARAAAAQAAYEKEEAARAKAAAEAQVVVQEETSNNNTVTNSSDNAVVSDTPQQPATPTPPPASSGWGMPVSNVSVSSRFSWRTDPFGSGASELHNGIDMVGSSGTPIFASKAGTVVQASYDPSAGNHVIIDHGDGYYTYYMHLSSFAVSAGQSVGQGTTVGGMGTTGSSTGVHLHFAIATGIWSGFIDPGPLLGI</sequence>
<dbReference type="AlphaFoldDB" id="A0A917JIC9"/>
<feature type="chain" id="PRO_5037298351" description="Peptidase M23 domain-containing protein" evidence="4">
    <location>
        <begin position="27"/>
        <end position="433"/>
    </location>
</feature>
<feature type="domain" description="Peptidoglycan hydrolase PcsB coiled-coil" evidence="6">
    <location>
        <begin position="89"/>
        <end position="162"/>
    </location>
</feature>
<dbReference type="Gene3D" id="6.10.250.3150">
    <property type="match status" value="1"/>
</dbReference>
<dbReference type="Gene3D" id="2.70.70.10">
    <property type="entry name" value="Glucose Permease (Domain IIA)"/>
    <property type="match status" value="1"/>
</dbReference>
<evidence type="ECO:0000259" key="6">
    <source>
        <dbReference type="Pfam" id="PF24568"/>
    </source>
</evidence>
<dbReference type="RefSeq" id="WP_188367747.1">
    <property type="nucleotide sequence ID" value="NZ_BMDT01000006.1"/>
</dbReference>